<dbReference type="EMBL" id="BTGU01000009">
    <property type="protein sequence ID" value="GMN39646.1"/>
    <property type="molecule type" value="Genomic_DNA"/>
</dbReference>
<evidence type="ECO:0000313" key="2">
    <source>
        <dbReference type="Proteomes" id="UP001187192"/>
    </source>
</evidence>
<sequence length="102" mass="10948">MGTPVRCLSQALRCLSVPRGLGRSGDPIGLNSEYSRRGDMFQYERAADIGDGTGAMTGGVSGVRQRTVRVAPGHCCELVQDGVTQTMRGPLSRRRSPVAWNV</sequence>
<dbReference type="AlphaFoldDB" id="A0AA88A9H5"/>
<comment type="caution">
    <text evidence="1">The sequence shown here is derived from an EMBL/GenBank/DDBJ whole genome shotgun (WGS) entry which is preliminary data.</text>
</comment>
<evidence type="ECO:0000313" key="1">
    <source>
        <dbReference type="EMBL" id="GMN39646.1"/>
    </source>
</evidence>
<keyword evidence="2" id="KW-1185">Reference proteome</keyword>
<proteinExistence type="predicted"/>
<name>A0AA88A9H5_FICCA</name>
<gene>
    <name evidence="1" type="ORF">TIFTF001_008886</name>
</gene>
<dbReference type="Proteomes" id="UP001187192">
    <property type="component" value="Unassembled WGS sequence"/>
</dbReference>
<organism evidence="1 2">
    <name type="scientific">Ficus carica</name>
    <name type="common">Common fig</name>
    <dbReference type="NCBI Taxonomy" id="3494"/>
    <lineage>
        <taxon>Eukaryota</taxon>
        <taxon>Viridiplantae</taxon>
        <taxon>Streptophyta</taxon>
        <taxon>Embryophyta</taxon>
        <taxon>Tracheophyta</taxon>
        <taxon>Spermatophyta</taxon>
        <taxon>Magnoliopsida</taxon>
        <taxon>eudicotyledons</taxon>
        <taxon>Gunneridae</taxon>
        <taxon>Pentapetalae</taxon>
        <taxon>rosids</taxon>
        <taxon>fabids</taxon>
        <taxon>Rosales</taxon>
        <taxon>Moraceae</taxon>
        <taxon>Ficeae</taxon>
        <taxon>Ficus</taxon>
    </lineage>
</organism>
<accession>A0AA88A9H5</accession>
<protein>
    <submittedName>
        <fullName evidence="1">Uncharacterized protein</fullName>
    </submittedName>
</protein>
<reference evidence="1" key="1">
    <citation type="submission" date="2023-07" db="EMBL/GenBank/DDBJ databases">
        <title>draft genome sequence of fig (Ficus carica).</title>
        <authorList>
            <person name="Takahashi T."/>
            <person name="Nishimura K."/>
        </authorList>
    </citation>
    <scope>NUCLEOTIDE SEQUENCE</scope>
</reference>